<dbReference type="RefSeq" id="XP_013018722.1">
    <property type="nucleotide sequence ID" value="XM_013163268.1"/>
</dbReference>
<proteinExistence type="inferred from homology"/>
<dbReference type="GO" id="GO:0005739">
    <property type="term" value="C:mitochondrion"/>
    <property type="evidence" value="ECO:0007669"/>
    <property type="project" value="EnsemblFungi"/>
</dbReference>
<dbReference type="Pfam" id="PF05195">
    <property type="entry name" value="AMP_N"/>
    <property type="match status" value="1"/>
</dbReference>
<name>S9PYR0_SCHOY</name>
<evidence type="ECO:0000256" key="3">
    <source>
        <dbReference type="ARBA" id="ARBA00022723"/>
    </source>
</evidence>
<dbReference type="InterPro" id="IPR000994">
    <property type="entry name" value="Pept_M24"/>
</dbReference>
<dbReference type="Gene3D" id="3.40.350.10">
    <property type="entry name" value="Creatinase/prolidase N-terminal domain"/>
    <property type="match status" value="1"/>
</dbReference>
<organism evidence="8 9">
    <name type="scientific">Schizosaccharomyces octosporus (strain yFS286)</name>
    <name type="common">Fission yeast</name>
    <name type="synonym">Octosporomyces octosporus</name>
    <dbReference type="NCBI Taxonomy" id="483514"/>
    <lineage>
        <taxon>Eukaryota</taxon>
        <taxon>Fungi</taxon>
        <taxon>Dikarya</taxon>
        <taxon>Ascomycota</taxon>
        <taxon>Taphrinomycotina</taxon>
        <taxon>Schizosaccharomycetes</taxon>
        <taxon>Schizosaccharomycetales</taxon>
        <taxon>Schizosaccharomycetaceae</taxon>
        <taxon>Schizosaccharomyces</taxon>
    </lineage>
</organism>
<evidence type="ECO:0000313" key="9">
    <source>
        <dbReference type="Proteomes" id="UP000016088"/>
    </source>
</evidence>
<dbReference type="GO" id="GO:0005634">
    <property type="term" value="C:nucleus"/>
    <property type="evidence" value="ECO:0007669"/>
    <property type="project" value="EnsemblFungi"/>
</dbReference>
<evidence type="ECO:0000313" key="8">
    <source>
        <dbReference type="EMBL" id="EPX73092.1"/>
    </source>
</evidence>
<dbReference type="PANTHER" id="PTHR43226">
    <property type="entry name" value="XAA-PRO AMINOPEPTIDASE 3"/>
    <property type="match status" value="1"/>
</dbReference>
<keyword evidence="4" id="KW-0378">Hydrolase</keyword>
<evidence type="ECO:0000259" key="7">
    <source>
        <dbReference type="SMART" id="SM01011"/>
    </source>
</evidence>
<dbReference type="CDD" id="cd01087">
    <property type="entry name" value="Prolidase"/>
    <property type="match status" value="1"/>
</dbReference>
<dbReference type="VEuPathDB" id="FungiDB:SOCG_00848"/>
<dbReference type="GO" id="GO:0030145">
    <property type="term" value="F:manganese ion binding"/>
    <property type="evidence" value="ECO:0007669"/>
    <property type="project" value="InterPro"/>
</dbReference>
<keyword evidence="3 6" id="KW-0479">Metal-binding</keyword>
<evidence type="ECO:0000256" key="1">
    <source>
        <dbReference type="ARBA" id="ARBA00001936"/>
    </source>
</evidence>
<comment type="cofactor">
    <cofactor evidence="1">
        <name>Mn(2+)</name>
        <dbReference type="ChEBI" id="CHEBI:29035"/>
    </cofactor>
</comment>
<dbReference type="SUPFAM" id="SSF55920">
    <property type="entry name" value="Creatinase/aminopeptidase"/>
    <property type="match status" value="1"/>
</dbReference>
<dbReference type="InterPro" id="IPR007865">
    <property type="entry name" value="Aminopep_P_N"/>
</dbReference>
<dbReference type="InterPro" id="IPR001131">
    <property type="entry name" value="Peptidase_M24B_aminopep-P_CS"/>
</dbReference>
<dbReference type="PROSITE" id="PS00491">
    <property type="entry name" value="PROLINE_PEPTIDASE"/>
    <property type="match status" value="1"/>
</dbReference>
<feature type="domain" description="Aminopeptidase P N-terminal" evidence="7">
    <location>
        <begin position="57"/>
        <end position="194"/>
    </location>
</feature>
<dbReference type="PANTHER" id="PTHR43226:SF4">
    <property type="entry name" value="XAA-PRO AMINOPEPTIDASE 3"/>
    <property type="match status" value="1"/>
</dbReference>
<comment type="similarity">
    <text evidence="2 6">Belongs to the peptidase M24B family.</text>
</comment>
<dbReference type="GeneID" id="25029832"/>
<dbReference type="HOGENOM" id="CLU_017266_1_1_1"/>
<accession>S9PYR0</accession>
<dbReference type="InterPro" id="IPR052433">
    <property type="entry name" value="X-Pro_dipept-like"/>
</dbReference>
<keyword evidence="9" id="KW-1185">Reference proteome</keyword>
<dbReference type="OrthoDB" id="4215474at2759"/>
<sequence length="486" mass="55309">MLSLRYLSHGFRKLFGNKELVHSLQPNVRTKSSKTFGQPTSFTRPHILRPGELTPKVNADEYRARRDNVAALMQEGDLLITTSAAVKYMCGAAFYEYHQDPNFYYLTGCLEPDSILLILKEKDMFENYKLAFFLPPKTSYAEKWEGFRTGIENGKILFHIENIQENWEAPFVIEEFGNRCKRVFYNTQRGYPYKDPVASSPDVVRDKIRELQEKKPFRSANELLHPLRTIKSESEIACLQHAANISGDAYKEVMAKDFYEENQLAAELEYRFKMGGCQRSAYVPVIAGGRNGLCIHYTSNDDAFQQNDMVLVDAGGEYGGYVTDISRTWPTGRGFTPAQRDLYQAVLNVQKKCIDLCTSSSGLSLARIHYESAVLLKEELKQIGIYGSKSEIEDVLYPHSIGHEIGLEIHDCFSNNSFSPLKKNQIVTIEPGIYVPVNNRWPKWAQGIAIRIEDSILVGEQEPIVLTKDAPKEVKEIQNLRESAAW</sequence>
<dbReference type="eggNOG" id="KOG2414">
    <property type="taxonomic scope" value="Eukaryota"/>
</dbReference>
<dbReference type="AlphaFoldDB" id="S9PYR0"/>
<evidence type="ECO:0000256" key="2">
    <source>
        <dbReference type="ARBA" id="ARBA00008766"/>
    </source>
</evidence>
<dbReference type="InterPro" id="IPR036005">
    <property type="entry name" value="Creatinase/aminopeptidase-like"/>
</dbReference>
<dbReference type="SMART" id="SM01011">
    <property type="entry name" value="AMP_N"/>
    <property type="match status" value="1"/>
</dbReference>
<dbReference type="InterPro" id="IPR029149">
    <property type="entry name" value="Creatin/AminoP/Spt16_N"/>
</dbReference>
<dbReference type="OMA" id="DSYFWYL"/>
<dbReference type="GO" id="GO:0050821">
    <property type="term" value="P:protein stabilization"/>
    <property type="evidence" value="ECO:0007669"/>
    <property type="project" value="EnsemblFungi"/>
</dbReference>
<dbReference type="SUPFAM" id="SSF53092">
    <property type="entry name" value="Creatinase/prolidase N-terminal domain"/>
    <property type="match status" value="1"/>
</dbReference>
<dbReference type="Gene3D" id="3.90.230.10">
    <property type="entry name" value="Creatinase/methionine aminopeptidase superfamily"/>
    <property type="match status" value="1"/>
</dbReference>
<dbReference type="GO" id="GO:0016485">
    <property type="term" value="P:protein processing"/>
    <property type="evidence" value="ECO:0007669"/>
    <property type="project" value="EnsemblFungi"/>
</dbReference>
<gene>
    <name evidence="8" type="ORF">SOCG_00848</name>
</gene>
<dbReference type="Pfam" id="PF00557">
    <property type="entry name" value="Peptidase_M24"/>
    <property type="match status" value="1"/>
</dbReference>
<dbReference type="Proteomes" id="UP000016088">
    <property type="component" value="Unassembled WGS sequence"/>
</dbReference>
<reference evidence="8 9" key="1">
    <citation type="journal article" date="2011" name="Science">
        <title>Comparative functional genomics of the fission yeasts.</title>
        <authorList>
            <person name="Rhind N."/>
            <person name="Chen Z."/>
            <person name="Yassour M."/>
            <person name="Thompson D.A."/>
            <person name="Haas B.J."/>
            <person name="Habib N."/>
            <person name="Wapinski I."/>
            <person name="Roy S."/>
            <person name="Lin M.F."/>
            <person name="Heiman D.I."/>
            <person name="Young S.K."/>
            <person name="Furuya K."/>
            <person name="Guo Y."/>
            <person name="Pidoux A."/>
            <person name="Chen H.M."/>
            <person name="Robbertse B."/>
            <person name="Goldberg J.M."/>
            <person name="Aoki K."/>
            <person name="Bayne E.H."/>
            <person name="Berlin A.M."/>
            <person name="Desjardins C.A."/>
            <person name="Dobbs E."/>
            <person name="Dukaj L."/>
            <person name="Fan L."/>
            <person name="FitzGerald M.G."/>
            <person name="French C."/>
            <person name="Gujja S."/>
            <person name="Hansen K."/>
            <person name="Keifenheim D."/>
            <person name="Levin J.Z."/>
            <person name="Mosher R.A."/>
            <person name="Mueller C.A."/>
            <person name="Pfiffner J."/>
            <person name="Priest M."/>
            <person name="Russ C."/>
            <person name="Smialowska A."/>
            <person name="Swoboda P."/>
            <person name="Sykes S.M."/>
            <person name="Vaughn M."/>
            <person name="Vengrova S."/>
            <person name="Yoder R."/>
            <person name="Zeng Q."/>
            <person name="Allshire R."/>
            <person name="Baulcombe D."/>
            <person name="Birren B.W."/>
            <person name="Brown W."/>
            <person name="Ekwall K."/>
            <person name="Kellis M."/>
            <person name="Leatherwood J."/>
            <person name="Levin H."/>
            <person name="Margalit H."/>
            <person name="Martienssen R."/>
            <person name="Nieduszynski C.A."/>
            <person name="Spatafora J.W."/>
            <person name="Friedman N."/>
            <person name="Dalgaard J.Z."/>
            <person name="Baumann P."/>
            <person name="Niki H."/>
            <person name="Regev A."/>
            <person name="Nusbaum C."/>
        </authorList>
    </citation>
    <scope>NUCLEOTIDE SEQUENCE [LARGE SCALE GENOMIC DNA]</scope>
    <source>
        <strain evidence="9">yFS286</strain>
    </source>
</reference>
<dbReference type="GO" id="GO:0070006">
    <property type="term" value="F:metalloaminopeptidase activity"/>
    <property type="evidence" value="ECO:0007669"/>
    <property type="project" value="InterPro"/>
</dbReference>
<evidence type="ECO:0000256" key="5">
    <source>
        <dbReference type="ARBA" id="ARBA00023211"/>
    </source>
</evidence>
<evidence type="ECO:0000256" key="4">
    <source>
        <dbReference type="ARBA" id="ARBA00022801"/>
    </source>
</evidence>
<dbReference type="EMBL" id="KE503207">
    <property type="protein sequence ID" value="EPX73092.1"/>
    <property type="molecule type" value="Genomic_DNA"/>
</dbReference>
<protein>
    <submittedName>
        <fullName evidence="8">Intermediate cleavage peptidase Icp55</fullName>
    </submittedName>
</protein>
<keyword evidence="5" id="KW-0464">Manganese</keyword>
<evidence type="ECO:0000256" key="6">
    <source>
        <dbReference type="RuleBase" id="RU000590"/>
    </source>
</evidence>